<protein>
    <recommendedName>
        <fullName evidence="7">Non-structural maintenance of chromosomes element 4</fullName>
    </recommendedName>
</protein>
<gene>
    <name evidence="10" type="ORF">NQ318_018289</name>
</gene>
<evidence type="ECO:0000256" key="8">
    <source>
        <dbReference type="SAM" id="MobiDB-lite"/>
    </source>
</evidence>
<evidence type="ECO:0000256" key="3">
    <source>
        <dbReference type="ARBA" id="ARBA00022763"/>
    </source>
</evidence>
<evidence type="ECO:0000256" key="2">
    <source>
        <dbReference type="ARBA" id="ARBA00008997"/>
    </source>
</evidence>
<dbReference type="GO" id="GO:0030915">
    <property type="term" value="C:Smc5-Smc6 complex"/>
    <property type="evidence" value="ECO:0007669"/>
    <property type="project" value="UniProtKB-UniRule"/>
</dbReference>
<organism evidence="10 11">
    <name type="scientific">Aromia moschata</name>
    <dbReference type="NCBI Taxonomy" id="1265417"/>
    <lineage>
        <taxon>Eukaryota</taxon>
        <taxon>Metazoa</taxon>
        <taxon>Ecdysozoa</taxon>
        <taxon>Arthropoda</taxon>
        <taxon>Hexapoda</taxon>
        <taxon>Insecta</taxon>
        <taxon>Pterygota</taxon>
        <taxon>Neoptera</taxon>
        <taxon>Endopterygota</taxon>
        <taxon>Coleoptera</taxon>
        <taxon>Polyphaga</taxon>
        <taxon>Cucujiformia</taxon>
        <taxon>Chrysomeloidea</taxon>
        <taxon>Cerambycidae</taxon>
        <taxon>Cerambycinae</taxon>
        <taxon>Callichromatini</taxon>
        <taxon>Aromia</taxon>
    </lineage>
</organism>
<keyword evidence="11" id="KW-1185">Reference proteome</keyword>
<keyword evidence="6 7" id="KW-0539">Nucleus</keyword>
<dbReference type="Pfam" id="PF08743">
    <property type="entry name" value="Nse4_C"/>
    <property type="match status" value="1"/>
</dbReference>
<comment type="function">
    <text evidence="7">Component of the SMC5-SMC6 complex, that promotes sister chromatid alignment after DNA damage and facilitates double-stranded DNA breaks (DSBs) repair via homologous recombination between sister chromatids.</text>
</comment>
<evidence type="ECO:0000256" key="6">
    <source>
        <dbReference type="ARBA" id="ARBA00023242"/>
    </source>
</evidence>
<dbReference type="PANTHER" id="PTHR16140:SF0">
    <property type="entry name" value="NON-STRUCTURAL MAINTENANCE OF CHROMOSOMES ELEMENT 4"/>
    <property type="match status" value="1"/>
</dbReference>
<proteinExistence type="inferred from homology"/>
<dbReference type="InterPro" id="IPR027786">
    <property type="entry name" value="Nse4/EID"/>
</dbReference>
<dbReference type="EMBL" id="JAPWTK010000003">
    <property type="protein sequence ID" value="KAJ8962310.1"/>
    <property type="molecule type" value="Genomic_DNA"/>
</dbReference>
<dbReference type="GO" id="GO:0006310">
    <property type="term" value="P:DNA recombination"/>
    <property type="evidence" value="ECO:0007669"/>
    <property type="project" value="UniProtKB-UniRule"/>
</dbReference>
<evidence type="ECO:0000256" key="1">
    <source>
        <dbReference type="ARBA" id="ARBA00004123"/>
    </source>
</evidence>
<comment type="similarity">
    <text evidence="2 7">Belongs to the NSE4 family.</text>
</comment>
<dbReference type="AlphaFoldDB" id="A0AAV8ZGF1"/>
<evidence type="ECO:0000313" key="11">
    <source>
        <dbReference type="Proteomes" id="UP001162162"/>
    </source>
</evidence>
<evidence type="ECO:0000256" key="5">
    <source>
        <dbReference type="ARBA" id="ARBA00023204"/>
    </source>
</evidence>
<evidence type="ECO:0000259" key="9">
    <source>
        <dbReference type="Pfam" id="PF08743"/>
    </source>
</evidence>
<evidence type="ECO:0000256" key="7">
    <source>
        <dbReference type="RuleBase" id="RU365071"/>
    </source>
</evidence>
<name>A0AAV8ZGF1_9CUCU</name>
<feature type="region of interest" description="Disordered" evidence="8">
    <location>
        <begin position="1"/>
        <end position="20"/>
    </location>
</feature>
<keyword evidence="3 7" id="KW-0227">DNA damage</keyword>
<accession>A0AAV8ZGF1</accession>
<comment type="caution">
    <text evidence="10">The sequence shown here is derived from an EMBL/GenBank/DDBJ whole genome shotgun (WGS) entry which is preliminary data.</text>
</comment>
<feature type="domain" description="Non-structural maintenance of chromosome element 4 C-terminal" evidence="9">
    <location>
        <begin position="196"/>
        <end position="284"/>
    </location>
</feature>
<evidence type="ECO:0000256" key="4">
    <source>
        <dbReference type="ARBA" id="ARBA00023172"/>
    </source>
</evidence>
<dbReference type="GO" id="GO:0006281">
    <property type="term" value="P:DNA repair"/>
    <property type="evidence" value="ECO:0007669"/>
    <property type="project" value="UniProtKB-UniRule"/>
</dbReference>
<sequence>MDCFSDENQENNLSPMKRTPQERKLSYRNLLNKVEGIERTDDVGLQAINQLGEVLREANSLDTEWKIDERVEHAGRNFVGLFSPIISEYFIKKVQYIQNEESEELLPTDLLKLLEDARNILPEVPESGFVYGAYDLDKVPEPKTRKPRQKVAKETLQRKEPERVTNLDKEEESIEEIVKVFNDVLNEKYMENNEEPINYYDYIIDTDSFANTVENMFYFAFLIRDGKAQIDLNKEGKPIIMPIKASTLKQFRDEGGVNTQVITQVSMEQWEMFGELRNIDDRVIYNSIKRKMQGDRN</sequence>
<reference evidence="10" key="1">
    <citation type="journal article" date="2023" name="Insect Mol. Biol.">
        <title>Genome sequencing provides insights into the evolution of gene families encoding plant cell wall-degrading enzymes in longhorned beetles.</title>
        <authorList>
            <person name="Shin N.R."/>
            <person name="Okamura Y."/>
            <person name="Kirsch R."/>
            <person name="Pauchet Y."/>
        </authorList>
    </citation>
    <scope>NUCLEOTIDE SEQUENCE</scope>
    <source>
        <strain evidence="10">AMC_N1</strain>
    </source>
</reference>
<dbReference type="InterPro" id="IPR014854">
    <property type="entry name" value="Nse4_C"/>
</dbReference>
<dbReference type="GO" id="GO:0005634">
    <property type="term" value="C:nucleus"/>
    <property type="evidence" value="ECO:0007669"/>
    <property type="project" value="UniProtKB-SubCell"/>
</dbReference>
<comment type="subcellular location">
    <subcellularLocation>
        <location evidence="1 7">Nucleus</location>
    </subcellularLocation>
</comment>
<dbReference type="Proteomes" id="UP001162162">
    <property type="component" value="Unassembled WGS sequence"/>
</dbReference>
<evidence type="ECO:0000313" key="10">
    <source>
        <dbReference type="EMBL" id="KAJ8962310.1"/>
    </source>
</evidence>
<dbReference type="PANTHER" id="PTHR16140">
    <property type="entry name" value="NON-STRUCTURAL MAINTENANCE OF CHROMOSOMES ELEMENT 4"/>
    <property type="match status" value="1"/>
</dbReference>
<keyword evidence="4 7" id="KW-0233">DNA recombination</keyword>
<comment type="subunit">
    <text evidence="7">Component of the SMC5-SMC6 complex.</text>
</comment>
<keyword evidence="5 7" id="KW-0234">DNA repair</keyword>